<evidence type="ECO:0000313" key="1">
    <source>
        <dbReference type="EMBL" id="KAK1759008.1"/>
    </source>
</evidence>
<gene>
    <name evidence="1" type="ORF">QBC47DRAFT_409804</name>
</gene>
<dbReference type="Proteomes" id="UP001239445">
    <property type="component" value="Unassembled WGS sequence"/>
</dbReference>
<keyword evidence="2" id="KW-1185">Reference proteome</keyword>
<dbReference type="InterPro" id="IPR051678">
    <property type="entry name" value="AGP_Transferase"/>
</dbReference>
<evidence type="ECO:0000313" key="2">
    <source>
        <dbReference type="Proteomes" id="UP001239445"/>
    </source>
</evidence>
<dbReference type="InterPro" id="IPR011009">
    <property type="entry name" value="Kinase-like_dom_sf"/>
</dbReference>
<reference evidence="1" key="1">
    <citation type="submission" date="2023-06" db="EMBL/GenBank/DDBJ databases">
        <title>Genome-scale phylogeny and comparative genomics of the fungal order Sordariales.</title>
        <authorList>
            <consortium name="Lawrence Berkeley National Laboratory"/>
            <person name="Hensen N."/>
            <person name="Bonometti L."/>
            <person name="Westerberg I."/>
            <person name="Brannstrom I.O."/>
            <person name="Guillou S."/>
            <person name="Cros-Aarteil S."/>
            <person name="Calhoun S."/>
            <person name="Haridas S."/>
            <person name="Kuo A."/>
            <person name="Mondo S."/>
            <person name="Pangilinan J."/>
            <person name="Riley R."/>
            <person name="Labutti K."/>
            <person name="Andreopoulos B."/>
            <person name="Lipzen A."/>
            <person name="Chen C."/>
            <person name="Yanf M."/>
            <person name="Daum C."/>
            <person name="Ng V."/>
            <person name="Clum A."/>
            <person name="Steindorff A."/>
            <person name="Ohm R."/>
            <person name="Martin F."/>
            <person name="Silar P."/>
            <person name="Natvig D."/>
            <person name="Lalanne C."/>
            <person name="Gautier V."/>
            <person name="Ament-Velasquez S.L."/>
            <person name="Kruys A."/>
            <person name="Hutchinson M.I."/>
            <person name="Powell A.J."/>
            <person name="Barry K."/>
            <person name="Miller A.N."/>
            <person name="Grigoriev I.V."/>
            <person name="Debuchy R."/>
            <person name="Gladieux P."/>
            <person name="Thoren M.H."/>
            <person name="Johannesson H."/>
        </authorList>
    </citation>
    <scope>NUCLEOTIDE SEQUENCE</scope>
    <source>
        <strain evidence="1">PSN4</strain>
    </source>
</reference>
<accession>A0AAJ0BIP1</accession>
<comment type="caution">
    <text evidence="1">The sequence shown here is derived from an EMBL/GenBank/DDBJ whole genome shotgun (WGS) entry which is preliminary data.</text>
</comment>
<dbReference type="SUPFAM" id="SSF56112">
    <property type="entry name" value="Protein kinase-like (PK-like)"/>
    <property type="match status" value="1"/>
</dbReference>
<dbReference type="PANTHER" id="PTHR21310">
    <property type="entry name" value="AMINOGLYCOSIDE PHOSPHOTRANSFERASE-RELATED-RELATED"/>
    <property type="match status" value="1"/>
</dbReference>
<dbReference type="AlphaFoldDB" id="A0AAJ0BIP1"/>
<dbReference type="EMBL" id="MU839828">
    <property type="protein sequence ID" value="KAK1759008.1"/>
    <property type="molecule type" value="Genomic_DNA"/>
</dbReference>
<protein>
    <recommendedName>
        <fullName evidence="3">Aminoglycoside phosphotransferase domain-containing protein</fullName>
    </recommendedName>
</protein>
<evidence type="ECO:0008006" key="3">
    <source>
        <dbReference type="Google" id="ProtNLM"/>
    </source>
</evidence>
<dbReference type="PANTHER" id="PTHR21310:SF54">
    <property type="entry name" value="AMINOGLYCOSIDE PHOSPHOTRANSFERASE DOMAIN-CONTAINING PROTEIN"/>
    <property type="match status" value="1"/>
</dbReference>
<sequence length="382" mass="42973">MLSTQFLQSKNPPQHHQSQLDLQTLFLSLSGLNLTNDSSTSQNVININDTGILAACLFPSAQNVVFGHSSFFRQNQGQIDLPTPEQIRQEAARLSLSQNQAGVTHVPIPSLKLLVKYGPTVTSTEAKNQLLLRRLLPKDVPVLEVFGWRKDADDTFIYMSLPESGIPLSDAWPLLSEDQKTEITTQLRQVVRSWRRLRQNNSTRTRVESIDQTPLHDTIFTPTPSTTTKPGPFPDVPTFHTWFVQTAMSPPPSTSHTHLPSSSFHFQPNAFFQDKTPILFTHASLHPSNILISTTTPNPSILAILDWSQAGWYPAYWEFCKARRACNVGSGSNIAALRDWEGTYMPWILDDEKVGIKKWGGTVLCHYWDYFVGLFERRAASS</sequence>
<name>A0AAJ0BIP1_9PEZI</name>
<organism evidence="1 2">
    <name type="scientific">Echria macrotheca</name>
    <dbReference type="NCBI Taxonomy" id="438768"/>
    <lineage>
        <taxon>Eukaryota</taxon>
        <taxon>Fungi</taxon>
        <taxon>Dikarya</taxon>
        <taxon>Ascomycota</taxon>
        <taxon>Pezizomycotina</taxon>
        <taxon>Sordariomycetes</taxon>
        <taxon>Sordariomycetidae</taxon>
        <taxon>Sordariales</taxon>
        <taxon>Schizotheciaceae</taxon>
        <taxon>Echria</taxon>
    </lineage>
</organism>
<proteinExistence type="predicted"/>